<dbReference type="Gene3D" id="1.20.58.2130">
    <property type="match status" value="1"/>
</dbReference>
<dbReference type="AlphaFoldDB" id="A0AAV9U432"/>
<gene>
    <name evidence="3" type="ORF">TWF696_002381</name>
</gene>
<feature type="compositionally biased region" description="Basic residues" evidence="1">
    <location>
        <begin position="400"/>
        <end position="418"/>
    </location>
</feature>
<dbReference type="InterPro" id="IPR013948">
    <property type="entry name" value="DNA_replication_reg_Sld3_C"/>
</dbReference>
<feature type="region of interest" description="Disordered" evidence="1">
    <location>
        <begin position="536"/>
        <end position="560"/>
    </location>
</feature>
<protein>
    <recommendedName>
        <fullName evidence="2">DNA replication regulator Sld3 C-terminal domain-containing protein</fullName>
    </recommendedName>
</protein>
<feature type="region of interest" description="Disordered" evidence="1">
    <location>
        <begin position="1"/>
        <end position="27"/>
    </location>
</feature>
<dbReference type="PANTHER" id="PTHR28067:SF1">
    <property type="entry name" value="DNA REPLICATION REGULATOR SLD3"/>
    <property type="match status" value="1"/>
</dbReference>
<dbReference type="GO" id="GO:0006270">
    <property type="term" value="P:DNA replication initiation"/>
    <property type="evidence" value="ECO:0007669"/>
    <property type="project" value="InterPro"/>
</dbReference>
<feature type="region of interest" description="Disordered" evidence="1">
    <location>
        <begin position="701"/>
        <end position="739"/>
    </location>
</feature>
<dbReference type="GO" id="GO:0031261">
    <property type="term" value="C:DNA replication preinitiation complex"/>
    <property type="evidence" value="ECO:0007669"/>
    <property type="project" value="TreeGrafter"/>
</dbReference>
<feature type="domain" description="DNA replication regulator Sld3 C-terminal" evidence="2">
    <location>
        <begin position="221"/>
        <end position="728"/>
    </location>
</feature>
<keyword evidence="4" id="KW-1185">Reference proteome</keyword>
<dbReference type="PANTHER" id="PTHR28067">
    <property type="entry name" value="DNA REPLICATION REGULATOR SLD3"/>
    <property type="match status" value="1"/>
</dbReference>
<sequence length="925" mass="102902">MAGNGSLQRQSGRGSGPESKKLPKLPAPFQISPGADIGDFVQLTPAVLLPRSRLDLDWANAKNDARLFEGDIPALNTGDMVLLVKLDGTQQLGAVQRVSFAGHYALYRLSKSLKLKDVRAMSAELTKEYDNLWQPGELREEDGESDPELWMDESELDGQILSDAMKAVHVTASSVQLKLTDVLQATKALTIIKNVPVAKSKPTSGQLGAPADPALSPESCLSQLKQQYYTLLYTSKSPLQYLPKTSLSRARVVFQTNGDPPASRLDLLLFLENMVLHIEESDEKYRNALIEIARTKRGQIGQVDKMNNEDLESVIVPPACLKDNEIKYVLKWLRSLSDEDGPVRSSEQEDLHIQRSISDLRWRESELQIILLLEIIAIKSKLPQGKLLDYEKMKKADERKRRKREKAKTGQKPKKKKKMEPAVLLDLLVDRLCIWNSIGADNEQKATQAVPVQNQKDEKDRLRLFCTEIVLAYYSQRIPSVCEDIKFKCTGKTKQVKRSREEREAQDQNEQSEAPPDIQGDDALLSASLSSKPLLSRSLTAPTGRAHFERTESSFSASFHGNSQDIGLEIAAQVSQEKEAMKTSFRGGITNTKKTADKRVVEVAKRRRVVIEEDTDLKDAIKNIAKPNRLAVAAEMVSARAQRMKFTGRKPKKTFHNPLATTTTVQVAATPRKNARAAKLLERKPEVFSFIAEEEDAVPSSSQVVPQSTIKPGMKRKKEDQIDATPSKGPRVESIDFARPSSVNVVPQSIVKTSNKRKSPENEIEATPSRAPRTDRFDRSRLVFHQQELTQLNFIPSSPSGVGATPRPAKRSLTETFKLQSASTSNIFMSGTTPTNPFRTSTIESRPLAKGFMNSIAETPTKPSISSKLSASLHAEIADETITSSPLQKPKPGTPANRERIARNLEEDIDDDPSALYKQLGWDTY</sequence>
<evidence type="ECO:0000313" key="3">
    <source>
        <dbReference type="EMBL" id="KAK6335614.1"/>
    </source>
</evidence>
<dbReference type="InterPro" id="IPR042511">
    <property type="entry name" value="Sld3"/>
</dbReference>
<organism evidence="3 4">
    <name type="scientific">Orbilia brochopaga</name>
    <dbReference type="NCBI Taxonomy" id="3140254"/>
    <lineage>
        <taxon>Eukaryota</taxon>
        <taxon>Fungi</taxon>
        <taxon>Dikarya</taxon>
        <taxon>Ascomycota</taxon>
        <taxon>Pezizomycotina</taxon>
        <taxon>Orbiliomycetes</taxon>
        <taxon>Orbiliales</taxon>
        <taxon>Orbiliaceae</taxon>
        <taxon>Orbilia</taxon>
    </lineage>
</organism>
<accession>A0AAV9U432</accession>
<evidence type="ECO:0000259" key="2">
    <source>
        <dbReference type="Pfam" id="PF08639"/>
    </source>
</evidence>
<name>A0AAV9U432_9PEZI</name>
<comment type="caution">
    <text evidence="3">The sequence shown here is derived from an EMBL/GenBank/DDBJ whole genome shotgun (WGS) entry which is preliminary data.</text>
</comment>
<dbReference type="Proteomes" id="UP001375240">
    <property type="component" value="Unassembled WGS sequence"/>
</dbReference>
<evidence type="ECO:0000256" key="1">
    <source>
        <dbReference type="SAM" id="MobiDB-lite"/>
    </source>
</evidence>
<feature type="region of interest" description="Disordered" evidence="1">
    <location>
        <begin position="393"/>
        <end position="418"/>
    </location>
</feature>
<proteinExistence type="predicted"/>
<feature type="region of interest" description="Disordered" evidence="1">
    <location>
        <begin position="493"/>
        <end position="521"/>
    </location>
</feature>
<dbReference type="EMBL" id="JAVHNQ010000012">
    <property type="protein sequence ID" value="KAK6335614.1"/>
    <property type="molecule type" value="Genomic_DNA"/>
</dbReference>
<feature type="compositionally biased region" description="Basic and acidic residues" evidence="1">
    <location>
        <begin position="897"/>
        <end position="906"/>
    </location>
</feature>
<feature type="region of interest" description="Disordered" evidence="1">
    <location>
        <begin position="752"/>
        <end position="771"/>
    </location>
</feature>
<evidence type="ECO:0000313" key="4">
    <source>
        <dbReference type="Proteomes" id="UP001375240"/>
    </source>
</evidence>
<feature type="region of interest" description="Disordered" evidence="1">
    <location>
        <begin position="879"/>
        <end position="912"/>
    </location>
</feature>
<dbReference type="Pfam" id="PF08639">
    <property type="entry name" value="Sld3_STD"/>
    <property type="match status" value="1"/>
</dbReference>
<reference evidence="3 4" key="1">
    <citation type="submission" date="2019-10" db="EMBL/GenBank/DDBJ databases">
        <authorList>
            <person name="Palmer J.M."/>
        </authorList>
    </citation>
    <scope>NUCLEOTIDE SEQUENCE [LARGE SCALE GENOMIC DNA]</scope>
    <source>
        <strain evidence="3 4">TWF696</strain>
    </source>
</reference>
<feature type="compositionally biased region" description="Low complexity" evidence="1">
    <location>
        <begin position="1"/>
        <end position="12"/>
    </location>
</feature>